<keyword evidence="2" id="KW-1185">Reference proteome</keyword>
<name>A0A0L6VQS9_9BASI</name>
<accession>A0A0L6VQS9</accession>
<evidence type="ECO:0000313" key="2">
    <source>
        <dbReference type="Proteomes" id="UP000037035"/>
    </source>
</evidence>
<organism evidence="1 2">
    <name type="scientific">Puccinia sorghi</name>
    <dbReference type="NCBI Taxonomy" id="27349"/>
    <lineage>
        <taxon>Eukaryota</taxon>
        <taxon>Fungi</taxon>
        <taxon>Dikarya</taxon>
        <taxon>Basidiomycota</taxon>
        <taxon>Pucciniomycotina</taxon>
        <taxon>Pucciniomycetes</taxon>
        <taxon>Pucciniales</taxon>
        <taxon>Pucciniaceae</taxon>
        <taxon>Puccinia</taxon>
    </lineage>
</organism>
<evidence type="ECO:0000313" key="1">
    <source>
        <dbReference type="EMBL" id="KNZ62997.1"/>
    </source>
</evidence>
<dbReference type="Proteomes" id="UP000037035">
    <property type="component" value="Unassembled WGS sequence"/>
</dbReference>
<dbReference type="EMBL" id="LAVV01002221">
    <property type="protein sequence ID" value="KNZ62997.1"/>
    <property type="molecule type" value="Genomic_DNA"/>
</dbReference>
<dbReference type="AlphaFoldDB" id="A0A0L6VQS9"/>
<comment type="caution">
    <text evidence="1">The sequence shown here is derived from an EMBL/GenBank/DDBJ whole genome shotgun (WGS) entry which is preliminary data.</text>
</comment>
<proteinExistence type="predicted"/>
<gene>
    <name evidence="1" type="ORF">VP01_119g8</name>
</gene>
<dbReference type="VEuPathDB" id="FungiDB:VP01_119g8"/>
<reference evidence="1 2" key="1">
    <citation type="submission" date="2015-08" db="EMBL/GenBank/DDBJ databases">
        <title>Next Generation Sequencing and Analysis of the Genome of Puccinia sorghi L Schw, the Causal Agent of Maize Common Rust.</title>
        <authorList>
            <person name="Rochi L."/>
            <person name="Burguener G."/>
            <person name="Darino M."/>
            <person name="Turjanski A."/>
            <person name="Kreff E."/>
            <person name="Dieguez M.J."/>
            <person name="Sacco F."/>
        </authorList>
    </citation>
    <scope>NUCLEOTIDE SEQUENCE [LARGE SCALE GENOMIC DNA]</scope>
    <source>
        <strain evidence="1 2">RO10H11247</strain>
    </source>
</reference>
<sequence length="235" mass="27080">MFIHTGLIQPTFNTLPTPRGAPLQWHLPCKLRLLAGGGWVAEFPTELMSFHQWNRDKKERKRRRRYWLRIEERVVERESESDSVKATPVNTCREFSPMLNCYLRVNIGQIVLHGVIECYGQQKLNNQGPEFHEQNLPPNYSDNEQITTRLDSRISFIVKAEKTTLAFTKSSKTPLSRKCVRKTTMSKGECFFLIKKNNNRQSKSALVGAEVPTRGTSLIKTDKRMSCGHSAKKKE</sequence>
<dbReference type="OrthoDB" id="10660996at2759"/>
<protein>
    <submittedName>
        <fullName evidence="1">Uncharacterized protein</fullName>
    </submittedName>
</protein>